<dbReference type="RefSeq" id="WP_153360671.1">
    <property type="nucleotide sequence ID" value="NZ_JABGDC010000109.1"/>
</dbReference>
<dbReference type="InterPro" id="IPR003583">
    <property type="entry name" value="Hlx-hairpin-Hlx_DNA-bd_motif"/>
</dbReference>
<proteinExistence type="predicted"/>
<evidence type="ECO:0000259" key="2">
    <source>
        <dbReference type="SMART" id="SM00278"/>
    </source>
</evidence>
<dbReference type="SMART" id="SM00278">
    <property type="entry name" value="HhH1"/>
    <property type="match status" value="2"/>
</dbReference>
<dbReference type="GO" id="GO:0006281">
    <property type="term" value="P:DNA repair"/>
    <property type="evidence" value="ECO:0007669"/>
    <property type="project" value="InterPro"/>
</dbReference>
<dbReference type="EMBL" id="VLKF01000001">
    <property type="protein sequence ID" value="TWH72118.1"/>
    <property type="molecule type" value="Genomic_DNA"/>
</dbReference>
<dbReference type="GO" id="GO:0015628">
    <property type="term" value="P:protein secretion by the type II secretion system"/>
    <property type="evidence" value="ECO:0007669"/>
    <property type="project" value="TreeGrafter"/>
</dbReference>
<dbReference type="InterPro" id="IPR051675">
    <property type="entry name" value="Endo/Exo/Phosphatase_dom_1"/>
</dbReference>
<dbReference type="InterPro" id="IPR010994">
    <property type="entry name" value="RuvA_2-like"/>
</dbReference>
<evidence type="ECO:0000313" key="4">
    <source>
        <dbReference type="Proteomes" id="UP000321490"/>
    </source>
</evidence>
<name>A0A562IMI3_9ACTN</name>
<dbReference type="PANTHER" id="PTHR21180">
    <property type="entry name" value="ENDONUCLEASE/EXONUCLEASE/PHOSPHATASE FAMILY DOMAIN-CONTAINING PROTEIN 1"/>
    <property type="match status" value="1"/>
</dbReference>
<dbReference type="OrthoDB" id="9758724at2"/>
<dbReference type="Pfam" id="PF12836">
    <property type="entry name" value="HHH_3"/>
    <property type="match status" value="1"/>
</dbReference>
<sequence>MRSSPRPGDDDVIRARLRALLAEGQQRPGGWVPEPVDEDEEPPDGEQLPGPRRLWAADDQRTTPLDEAADEPSLPAGLGRHRAPGPAARVSPGRSGAWTLWAAAVLAAAAVVGWTWADRPTVDQVPAGASVAVPSAPSSGPAPGVPESSAPAAGAEVVVSVIGQVASPGLVTLPAGSRVADALAAVGGLLPEADPASVNAAAVLVDGEQLAVGLPGAVAGPAAAAGGPAGGLVDLNRATVAELDALPGIGPVLAQRIVDHRDTSGPFTSVEQLDDVSGIGPAVYADLVDRVTV</sequence>
<dbReference type="PANTHER" id="PTHR21180:SF32">
    <property type="entry name" value="ENDONUCLEASE_EXONUCLEASE_PHOSPHATASE FAMILY DOMAIN-CONTAINING PROTEIN 1"/>
    <property type="match status" value="1"/>
</dbReference>
<dbReference type="Pfam" id="PF10531">
    <property type="entry name" value="SLBB"/>
    <property type="match status" value="1"/>
</dbReference>
<dbReference type="Gene3D" id="3.10.560.10">
    <property type="entry name" value="Outer membrane lipoprotein wza domain like"/>
    <property type="match status" value="1"/>
</dbReference>
<dbReference type="Gene3D" id="1.10.150.320">
    <property type="entry name" value="Photosystem II 12 kDa extrinsic protein"/>
    <property type="match status" value="1"/>
</dbReference>
<keyword evidence="4" id="KW-1185">Reference proteome</keyword>
<dbReference type="AlphaFoldDB" id="A0A562IMI3"/>
<feature type="compositionally biased region" description="Acidic residues" evidence="1">
    <location>
        <begin position="35"/>
        <end position="44"/>
    </location>
</feature>
<evidence type="ECO:0000256" key="1">
    <source>
        <dbReference type="SAM" id="MobiDB-lite"/>
    </source>
</evidence>
<gene>
    <name evidence="3" type="ORF">JD78_00624</name>
</gene>
<dbReference type="GO" id="GO:0003677">
    <property type="term" value="F:DNA binding"/>
    <property type="evidence" value="ECO:0007669"/>
    <property type="project" value="InterPro"/>
</dbReference>
<protein>
    <submittedName>
        <fullName evidence="3">Competence protein ComEA</fullName>
    </submittedName>
</protein>
<dbReference type="SUPFAM" id="SSF47781">
    <property type="entry name" value="RuvA domain 2-like"/>
    <property type="match status" value="1"/>
</dbReference>
<comment type="caution">
    <text evidence="3">The sequence shown here is derived from an EMBL/GenBank/DDBJ whole genome shotgun (WGS) entry which is preliminary data.</text>
</comment>
<dbReference type="Proteomes" id="UP000321490">
    <property type="component" value="Unassembled WGS sequence"/>
</dbReference>
<dbReference type="InterPro" id="IPR019554">
    <property type="entry name" value="Soluble_ligand-bd"/>
</dbReference>
<feature type="domain" description="Helix-hairpin-helix DNA-binding motif class 1" evidence="2">
    <location>
        <begin position="241"/>
        <end position="260"/>
    </location>
</feature>
<evidence type="ECO:0000313" key="3">
    <source>
        <dbReference type="EMBL" id="TWH72118.1"/>
    </source>
</evidence>
<feature type="domain" description="Helix-hairpin-helix DNA-binding motif class 1" evidence="2">
    <location>
        <begin position="271"/>
        <end position="290"/>
    </location>
</feature>
<dbReference type="GO" id="GO:0015627">
    <property type="term" value="C:type II protein secretion system complex"/>
    <property type="evidence" value="ECO:0007669"/>
    <property type="project" value="TreeGrafter"/>
</dbReference>
<accession>A0A562IMI3</accession>
<feature type="region of interest" description="Disordered" evidence="1">
    <location>
        <begin position="21"/>
        <end position="90"/>
    </location>
</feature>
<reference evidence="3 4" key="1">
    <citation type="submission" date="2019-07" db="EMBL/GenBank/DDBJ databases">
        <title>R&amp;d 2014.</title>
        <authorList>
            <person name="Klenk H.-P."/>
        </authorList>
    </citation>
    <scope>NUCLEOTIDE SEQUENCE [LARGE SCALE GENOMIC DNA]</scope>
    <source>
        <strain evidence="3 4">DSM 45764</strain>
    </source>
</reference>
<organism evidence="3 4">
    <name type="scientific">Modestobacter roseus</name>
    <dbReference type="NCBI Taxonomy" id="1181884"/>
    <lineage>
        <taxon>Bacteria</taxon>
        <taxon>Bacillati</taxon>
        <taxon>Actinomycetota</taxon>
        <taxon>Actinomycetes</taxon>
        <taxon>Geodermatophilales</taxon>
        <taxon>Geodermatophilaceae</taxon>
        <taxon>Modestobacter</taxon>
    </lineage>
</organism>